<dbReference type="PANTHER" id="PTHR43798:SF31">
    <property type="entry name" value="AB HYDROLASE SUPERFAMILY PROTEIN YCLE"/>
    <property type="match status" value="1"/>
</dbReference>
<accession>A0AAE3G919</accession>
<comment type="caution">
    <text evidence="3">The sequence shown here is derived from an EMBL/GenBank/DDBJ whole genome shotgun (WGS) entry which is preliminary data.</text>
</comment>
<reference evidence="3" key="1">
    <citation type="submission" date="2022-03" db="EMBL/GenBank/DDBJ databases">
        <title>Genomic Encyclopedia of Type Strains, Phase III (KMG-III): the genomes of soil and plant-associated and newly described type strains.</title>
        <authorList>
            <person name="Whitman W."/>
        </authorList>
    </citation>
    <scope>NUCLEOTIDE SEQUENCE</scope>
    <source>
        <strain evidence="3">ANL 6-2</strain>
    </source>
</reference>
<name>A0AAE3G919_9GAMM</name>
<protein>
    <submittedName>
        <fullName evidence="3">Pimeloyl-ACP methyl ester carboxylesterase</fullName>
    </submittedName>
</protein>
<dbReference type="PANTHER" id="PTHR43798">
    <property type="entry name" value="MONOACYLGLYCEROL LIPASE"/>
    <property type="match status" value="1"/>
</dbReference>
<dbReference type="InterPro" id="IPR000073">
    <property type="entry name" value="AB_hydrolase_1"/>
</dbReference>
<dbReference type="Gene3D" id="3.40.50.1820">
    <property type="entry name" value="alpha/beta hydrolase"/>
    <property type="match status" value="1"/>
</dbReference>
<proteinExistence type="predicted"/>
<keyword evidence="1" id="KW-0378">Hydrolase</keyword>
<sequence>MQHITSPDGTRVSYDVYGAGPPLVLVHGSFNDHRTNWEFVKPFFEKQFTVYALARRGGTDATKGHTVEDESRDVSALIDSIEEPVFLLGHSYGAQVALGAAANILDRVRKLVLYEPPWPSTIRSDTLARLEELAQVGNWNELPATLFQETFSIPMQELEELRATEHWPLIVADAEASLEQLRALSRYIFSAERFHGLHVPVLLQVGTESPRDKFVTDTLAAVLPDARVEASPGQAHEGITMAPEQYAASVFRFLAPLKA</sequence>
<keyword evidence="4" id="KW-1185">Reference proteome</keyword>
<gene>
    <name evidence="3" type="ORF">J2T57_004225</name>
</gene>
<feature type="domain" description="AB hydrolase-1" evidence="2">
    <location>
        <begin position="23"/>
        <end position="248"/>
    </location>
</feature>
<evidence type="ECO:0000259" key="2">
    <source>
        <dbReference type="Pfam" id="PF12697"/>
    </source>
</evidence>
<organism evidence="3 4">
    <name type="scientific">Natronocella acetinitrilica</name>
    <dbReference type="NCBI Taxonomy" id="414046"/>
    <lineage>
        <taxon>Bacteria</taxon>
        <taxon>Pseudomonadati</taxon>
        <taxon>Pseudomonadota</taxon>
        <taxon>Gammaproteobacteria</taxon>
        <taxon>Chromatiales</taxon>
        <taxon>Ectothiorhodospiraceae</taxon>
        <taxon>Natronocella</taxon>
    </lineage>
</organism>
<dbReference type="AlphaFoldDB" id="A0AAE3G919"/>
<dbReference type="GO" id="GO:0016020">
    <property type="term" value="C:membrane"/>
    <property type="evidence" value="ECO:0007669"/>
    <property type="project" value="TreeGrafter"/>
</dbReference>
<dbReference type="InterPro" id="IPR050266">
    <property type="entry name" value="AB_hydrolase_sf"/>
</dbReference>
<dbReference type="RefSeq" id="WP_253485001.1">
    <property type="nucleotide sequence ID" value="NZ_JALJXV010000013.1"/>
</dbReference>
<evidence type="ECO:0000313" key="3">
    <source>
        <dbReference type="EMBL" id="MCP1677051.1"/>
    </source>
</evidence>
<dbReference type="Proteomes" id="UP001205843">
    <property type="component" value="Unassembled WGS sequence"/>
</dbReference>
<dbReference type="SUPFAM" id="SSF53474">
    <property type="entry name" value="alpha/beta-Hydrolases"/>
    <property type="match status" value="1"/>
</dbReference>
<dbReference type="EMBL" id="JALJXV010000013">
    <property type="protein sequence ID" value="MCP1677051.1"/>
    <property type="molecule type" value="Genomic_DNA"/>
</dbReference>
<evidence type="ECO:0000313" key="4">
    <source>
        <dbReference type="Proteomes" id="UP001205843"/>
    </source>
</evidence>
<dbReference type="Pfam" id="PF12697">
    <property type="entry name" value="Abhydrolase_6"/>
    <property type="match status" value="1"/>
</dbReference>
<evidence type="ECO:0000256" key="1">
    <source>
        <dbReference type="ARBA" id="ARBA00022801"/>
    </source>
</evidence>
<dbReference type="InterPro" id="IPR029058">
    <property type="entry name" value="AB_hydrolase_fold"/>
</dbReference>
<dbReference type="GO" id="GO:0016787">
    <property type="term" value="F:hydrolase activity"/>
    <property type="evidence" value="ECO:0007669"/>
    <property type="project" value="UniProtKB-KW"/>
</dbReference>